<dbReference type="RefSeq" id="WP_248657065.1">
    <property type="nucleotide sequence ID" value="NZ_CAUZLK010000002.1"/>
</dbReference>
<evidence type="ECO:0000259" key="1">
    <source>
        <dbReference type="Pfam" id="PF15919"/>
    </source>
</evidence>
<gene>
    <name evidence="2" type="ORF">R54839_PPFHFPJH_01015</name>
</gene>
<dbReference type="PANTHER" id="PTHR34504">
    <property type="entry name" value="ANTITOXIN HICB"/>
    <property type="match status" value="1"/>
</dbReference>
<dbReference type="InterPro" id="IPR035069">
    <property type="entry name" value="TTHA1013/TTHA0281-like"/>
</dbReference>
<dbReference type="PANTHER" id="PTHR34504:SF2">
    <property type="entry name" value="UPF0150 PROTEIN SSL0259"/>
    <property type="match status" value="1"/>
</dbReference>
<dbReference type="EMBL" id="CAUZLR010000006">
    <property type="protein sequence ID" value="CAK1243715.1"/>
    <property type="molecule type" value="Genomic_DNA"/>
</dbReference>
<name>A0ABM9MVU6_9LACO</name>
<reference evidence="2 3" key="1">
    <citation type="submission" date="2023-10" db="EMBL/GenBank/DDBJ databases">
        <authorList>
            <person name="Botero Cardona J."/>
        </authorList>
    </citation>
    <scope>NUCLEOTIDE SEQUENCE [LARGE SCALE GENOMIC DNA]</scope>
    <source>
        <strain evidence="2 3">R-54839</strain>
    </source>
</reference>
<dbReference type="Pfam" id="PF15919">
    <property type="entry name" value="HicB_lk_antitox"/>
    <property type="match status" value="1"/>
</dbReference>
<sequence length="130" mass="14520">MTEKIKFNETYPVIIHEEDGQYWANVPDIPSAFTTGYSVEEVLKNLKEAIELALSSTLEVPTPTKFDDLHPEDGFVQMVNVSLLDYLKAVSKTVRKNVTVPSYLGILAKQNGDNVSEILTQALEKTYGIL</sequence>
<dbReference type="Gene3D" id="3.30.160.250">
    <property type="match status" value="1"/>
</dbReference>
<organism evidence="2 3">
    <name type="scientific">Fructobacillus fructosus</name>
    <dbReference type="NCBI Taxonomy" id="1631"/>
    <lineage>
        <taxon>Bacteria</taxon>
        <taxon>Bacillati</taxon>
        <taxon>Bacillota</taxon>
        <taxon>Bacilli</taxon>
        <taxon>Lactobacillales</taxon>
        <taxon>Lactobacillaceae</taxon>
        <taxon>Fructobacillus</taxon>
    </lineage>
</organism>
<comment type="caution">
    <text evidence="2">The sequence shown here is derived from an EMBL/GenBank/DDBJ whole genome shotgun (WGS) entry which is preliminary data.</text>
</comment>
<dbReference type="InterPro" id="IPR031807">
    <property type="entry name" value="HicB-like"/>
</dbReference>
<dbReference type="Proteomes" id="UP001314261">
    <property type="component" value="Unassembled WGS sequence"/>
</dbReference>
<evidence type="ECO:0000313" key="3">
    <source>
        <dbReference type="Proteomes" id="UP001314261"/>
    </source>
</evidence>
<protein>
    <submittedName>
        <fullName evidence="2">Antitoxin component HicB of the HicAB toxin-antitoxin system (HicB)</fullName>
    </submittedName>
</protein>
<dbReference type="InterPro" id="IPR051404">
    <property type="entry name" value="TA_system_antitoxin"/>
</dbReference>
<dbReference type="SUPFAM" id="SSF143100">
    <property type="entry name" value="TTHA1013/TTHA0281-like"/>
    <property type="match status" value="1"/>
</dbReference>
<accession>A0ABM9MVU6</accession>
<keyword evidence="3" id="KW-1185">Reference proteome</keyword>
<feature type="domain" description="HicB-like antitoxin of toxin-antitoxin system" evidence="1">
    <location>
        <begin position="11"/>
        <end position="104"/>
    </location>
</feature>
<proteinExistence type="predicted"/>
<evidence type="ECO:0000313" key="2">
    <source>
        <dbReference type="EMBL" id="CAK1243715.1"/>
    </source>
</evidence>